<evidence type="ECO:0000256" key="1">
    <source>
        <dbReference type="SAM" id="SignalP"/>
    </source>
</evidence>
<dbReference type="Proteomes" id="UP000006727">
    <property type="component" value="Chromosome 18"/>
</dbReference>
<feature type="signal peptide" evidence="1">
    <location>
        <begin position="1"/>
        <end position="22"/>
    </location>
</feature>
<dbReference type="Gramene" id="Pp3c18_21570V3.1">
    <property type="protein sequence ID" value="PAC:32983116.CDS.1"/>
    <property type="gene ID" value="Pp3c18_21570"/>
</dbReference>
<dbReference type="PaxDb" id="3218-PP1S33_75V6.1"/>
<accession>A0A2K1J1X6</accession>
<evidence type="ECO:0008006" key="5">
    <source>
        <dbReference type="Google" id="ProtNLM"/>
    </source>
</evidence>
<dbReference type="KEGG" id="ppp:112295547"/>
<evidence type="ECO:0000313" key="4">
    <source>
        <dbReference type="Proteomes" id="UP000006727"/>
    </source>
</evidence>
<reference evidence="3" key="3">
    <citation type="submission" date="2020-12" db="UniProtKB">
        <authorList>
            <consortium name="EnsemblPlants"/>
        </authorList>
    </citation>
    <scope>IDENTIFICATION</scope>
</reference>
<keyword evidence="1" id="KW-0732">Signal</keyword>
<dbReference type="AlphaFoldDB" id="A0A2K1J1X6"/>
<gene>
    <name evidence="3" type="primary">LOC112295547</name>
    <name evidence="2" type="ORF">PHYPA_023428</name>
</gene>
<dbReference type="GeneID" id="112295547"/>
<reference evidence="2 4" key="2">
    <citation type="journal article" date="2018" name="Plant J.">
        <title>The Physcomitrella patens chromosome-scale assembly reveals moss genome structure and evolution.</title>
        <authorList>
            <person name="Lang D."/>
            <person name="Ullrich K.K."/>
            <person name="Murat F."/>
            <person name="Fuchs J."/>
            <person name="Jenkins J."/>
            <person name="Haas F.B."/>
            <person name="Piednoel M."/>
            <person name="Gundlach H."/>
            <person name="Van Bel M."/>
            <person name="Meyberg R."/>
            <person name="Vives C."/>
            <person name="Morata J."/>
            <person name="Symeonidi A."/>
            <person name="Hiss M."/>
            <person name="Muchero W."/>
            <person name="Kamisugi Y."/>
            <person name="Saleh O."/>
            <person name="Blanc G."/>
            <person name="Decker E.L."/>
            <person name="van Gessel N."/>
            <person name="Grimwood J."/>
            <person name="Hayes R.D."/>
            <person name="Graham S.W."/>
            <person name="Gunter L.E."/>
            <person name="McDaniel S.F."/>
            <person name="Hoernstein S.N.W."/>
            <person name="Larsson A."/>
            <person name="Li F.W."/>
            <person name="Perroud P.F."/>
            <person name="Phillips J."/>
            <person name="Ranjan P."/>
            <person name="Rokshar D.S."/>
            <person name="Rothfels C.J."/>
            <person name="Schneider L."/>
            <person name="Shu S."/>
            <person name="Stevenson D.W."/>
            <person name="Thummler F."/>
            <person name="Tillich M."/>
            <person name="Villarreal Aguilar J.C."/>
            <person name="Widiez T."/>
            <person name="Wong G.K."/>
            <person name="Wymore A."/>
            <person name="Zhang Y."/>
            <person name="Zimmer A.D."/>
            <person name="Quatrano R.S."/>
            <person name="Mayer K.F.X."/>
            <person name="Goodstein D."/>
            <person name="Casacuberta J.M."/>
            <person name="Vandepoele K."/>
            <person name="Reski R."/>
            <person name="Cuming A.C."/>
            <person name="Tuskan G.A."/>
            <person name="Maumus F."/>
            <person name="Salse J."/>
            <person name="Schmutz J."/>
            <person name="Rensing S.A."/>
        </authorList>
    </citation>
    <scope>NUCLEOTIDE SEQUENCE [LARGE SCALE GENOMIC DNA]</scope>
    <source>
        <strain evidence="3 4">cv. Gransden 2004</strain>
    </source>
</reference>
<reference evidence="2 4" key="1">
    <citation type="journal article" date="2008" name="Science">
        <title>The Physcomitrella genome reveals evolutionary insights into the conquest of land by plants.</title>
        <authorList>
            <person name="Rensing S."/>
            <person name="Lang D."/>
            <person name="Zimmer A."/>
            <person name="Terry A."/>
            <person name="Salamov A."/>
            <person name="Shapiro H."/>
            <person name="Nishiyama T."/>
            <person name="Perroud P.-F."/>
            <person name="Lindquist E."/>
            <person name="Kamisugi Y."/>
            <person name="Tanahashi T."/>
            <person name="Sakakibara K."/>
            <person name="Fujita T."/>
            <person name="Oishi K."/>
            <person name="Shin-I T."/>
            <person name="Kuroki Y."/>
            <person name="Toyoda A."/>
            <person name="Suzuki Y."/>
            <person name="Hashimoto A."/>
            <person name="Yamaguchi K."/>
            <person name="Sugano A."/>
            <person name="Kohara Y."/>
            <person name="Fujiyama A."/>
            <person name="Anterola A."/>
            <person name="Aoki S."/>
            <person name="Ashton N."/>
            <person name="Barbazuk W.B."/>
            <person name="Barker E."/>
            <person name="Bennetzen J."/>
            <person name="Bezanilla M."/>
            <person name="Blankenship R."/>
            <person name="Cho S.H."/>
            <person name="Dutcher S."/>
            <person name="Estelle M."/>
            <person name="Fawcett J.A."/>
            <person name="Gundlach H."/>
            <person name="Hanada K."/>
            <person name="Heyl A."/>
            <person name="Hicks K.A."/>
            <person name="Hugh J."/>
            <person name="Lohr M."/>
            <person name="Mayer K."/>
            <person name="Melkozernov A."/>
            <person name="Murata T."/>
            <person name="Nelson D."/>
            <person name="Pils B."/>
            <person name="Prigge M."/>
            <person name="Reiss B."/>
            <person name="Renner T."/>
            <person name="Rombauts S."/>
            <person name="Rushton P."/>
            <person name="Sanderfoot A."/>
            <person name="Schween G."/>
            <person name="Shiu S.-H."/>
            <person name="Stueber K."/>
            <person name="Theodoulou F.L."/>
            <person name="Tu H."/>
            <person name="Van de Peer Y."/>
            <person name="Verrier P.J."/>
            <person name="Waters E."/>
            <person name="Wood A."/>
            <person name="Yang L."/>
            <person name="Cove D."/>
            <person name="Cuming A."/>
            <person name="Hasebe M."/>
            <person name="Lucas S."/>
            <person name="Mishler D.B."/>
            <person name="Reski R."/>
            <person name="Grigoriev I."/>
            <person name="Quatrano R.S."/>
            <person name="Boore J.L."/>
        </authorList>
    </citation>
    <scope>NUCLEOTIDE SEQUENCE [LARGE SCALE GENOMIC DNA]</scope>
    <source>
        <strain evidence="3 4">cv. Gransden 2004</strain>
    </source>
</reference>
<name>A0A2K1J1X6_PHYPA</name>
<keyword evidence="4" id="KW-1185">Reference proteome</keyword>
<dbReference type="EnsemblPlants" id="Pp3c18_21570V3.2">
    <property type="protein sequence ID" value="PAC:32983117.CDS.1"/>
    <property type="gene ID" value="Pp3c18_21570"/>
</dbReference>
<evidence type="ECO:0000313" key="3">
    <source>
        <dbReference type="EnsemblPlants" id="PAC:32983116.CDS.1"/>
    </source>
</evidence>
<protein>
    <recommendedName>
        <fullName evidence="5">Late embryogenesis abundant protein LEA-2 subgroup domain-containing protein</fullName>
    </recommendedName>
</protein>
<dbReference type="RefSeq" id="XP_024403072.1">
    <property type="nucleotide sequence ID" value="XM_024547304.2"/>
</dbReference>
<dbReference type="Gramene" id="Pp3c18_21570V3.2">
    <property type="protein sequence ID" value="PAC:32983117.CDS.1"/>
    <property type="gene ID" value="Pp3c18_21570"/>
</dbReference>
<organism evidence="2">
    <name type="scientific">Physcomitrium patens</name>
    <name type="common">Spreading-leaved earth moss</name>
    <name type="synonym">Physcomitrella patens</name>
    <dbReference type="NCBI Taxonomy" id="3218"/>
    <lineage>
        <taxon>Eukaryota</taxon>
        <taxon>Viridiplantae</taxon>
        <taxon>Streptophyta</taxon>
        <taxon>Embryophyta</taxon>
        <taxon>Bryophyta</taxon>
        <taxon>Bryophytina</taxon>
        <taxon>Bryopsida</taxon>
        <taxon>Funariidae</taxon>
        <taxon>Funariales</taxon>
        <taxon>Funariaceae</taxon>
        <taxon>Physcomitrium</taxon>
    </lineage>
</organism>
<feature type="chain" id="PRO_5043158051" description="Late embryogenesis abundant protein LEA-2 subgroup domain-containing protein" evidence="1">
    <location>
        <begin position="23"/>
        <end position="166"/>
    </location>
</feature>
<evidence type="ECO:0000313" key="2">
    <source>
        <dbReference type="EMBL" id="PNR35528.1"/>
    </source>
</evidence>
<dbReference type="EMBL" id="ABEU02000018">
    <property type="protein sequence ID" value="PNR35528.1"/>
    <property type="molecule type" value="Genomic_DNA"/>
</dbReference>
<sequence length="166" mass="18360">MTKTDLFIAVLLMVSTLHLAEATRSLGILTRVTKNTATDVESCSLNLIVRNLAQGSMDFRLLNQDQIRSGQGAVAHAHTGQEIAMGPIDVSTRSPRVVLAVTVKTDTMRRPMRKLLEIDLLNHFKHGNLKSLKQLVLTAVESWRLKSGKYLVIQNGNGKVLLSFKI</sequence>
<proteinExistence type="predicted"/>
<dbReference type="OrthoDB" id="10575975at2759"/>
<dbReference type="EnsemblPlants" id="Pp3c18_21570V3.1">
    <property type="protein sequence ID" value="PAC:32983116.CDS.1"/>
    <property type="gene ID" value="Pp3c18_21570"/>
</dbReference>